<dbReference type="GeneID" id="106826468"/>
<comment type="cofactor">
    <cofactor evidence="1">
        <name>Mg(2+)</name>
        <dbReference type="ChEBI" id="CHEBI:18420"/>
    </cofactor>
</comment>
<evidence type="ECO:0000256" key="3">
    <source>
        <dbReference type="ARBA" id="ARBA00022679"/>
    </source>
</evidence>
<keyword evidence="3 11" id="KW-0808">Transferase</keyword>
<evidence type="ECO:0000256" key="11">
    <source>
        <dbReference type="RuleBase" id="RU004013"/>
    </source>
</evidence>
<feature type="domain" description="HTH CENPB-type" evidence="12">
    <location>
        <begin position="80"/>
        <end position="159"/>
    </location>
</feature>
<keyword evidence="5 11" id="KW-0418">Kinase</keyword>
<dbReference type="NCBIfam" id="NF001908">
    <property type="entry name" value="PRK00668.1"/>
    <property type="match status" value="1"/>
</dbReference>
<proteinExistence type="inferred from homology"/>
<dbReference type="SMART" id="SM00674">
    <property type="entry name" value="CENPB"/>
    <property type="match status" value="1"/>
</dbReference>
<evidence type="ECO:0000256" key="6">
    <source>
        <dbReference type="ARBA" id="ARBA00022840"/>
    </source>
</evidence>
<dbReference type="PANTHER" id="PTHR11349">
    <property type="entry name" value="NUCLEOSIDE DIPHOSPHATE KINASE"/>
    <property type="match status" value="1"/>
</dbReference>
<evidence type="ECO:0000256" key="5">
    <source>
        <dbReference type="ARBA" id="ARBA00022777"/>
    </source>
</evidence>
<keyword evidence="14" id="KW-1185">Reference proteome</keyword>
<keyword evidence="6 11" id="KW-0067">ATP-binding</keyword>
<evidence type="ECO:0000256" key="10">
    <source>
        <dbReference type="RuleBase" id="RU004011"/>
    </source>
</evidence>
<feature type="binding site" evidence="9">
    <location>
        <position position="301"/>
    </location>
    <ligand>
        <name>ATP</name>
        <dbReference type="ChEBI" id="CHEBI:30616"/>
    </ligand>
</feature>
<dbReference type="Proteomes" id="UP000694387">
    <property type="component" value="Chromosome 13"/>
</dbReference>
<evidence type="ECO:0000256" key="1">
    <source>
        <dbReference type="ARBA" id="ARBA00001946"/>
    </source>
</evidence>
<dbReference type="SUPFAM" id="SSF46689">
    <property type="entry name" value="Homeodomain-like"/>
    <property type="match status" value="2"/>
</dbReference>
<dbReference type="InterPro" id="IPR023005">
    <property type="entry name" value="Nucleoside_diP_kinase_AS"/>
</dbReference>
<feature type="binding site" evidence="9">
    <location>
        <position position="219"/>
    </location>
    <ligand>
        <name>ATP</name>
        <dbReference type="ChEBI" id="CHEBI:30616"/>
    </ligand>
</feature>
<evidence type="ECO:0000256" key="2">
    <source>
        <dbReference type="ARBA" id="ARBA00008142"/>
    </source>
</evidence>
<organism evidence="13 14">
    <name type="scientific">Equus asinus</name>
    <name type="common">Donkey</name>
    <name type="synonym">Equus africanus asinus</name>
    <dbReference type="NCBI Taxonomy" id="9793"/>
    <lineage>
        <taxon>Eukaryota</taxon>
        <taxon>Metazoa</taxon>
        <taxon>Chordata</taxon>
        <taxon>Craniata</taxon>
        <taxon>Vertebrata</taxon>
        <taxon>Euteleostomi</taxon>
        <taxon>Mammalia</taxon>
        <taxon>Eutheria</taxon>
        <taxon>Laurasiatheria</taxon>
        <taxon>Perissodactyla</taxon>
        <taxon>Equidae</taxon>
        <taxon>Equus</taxon>
    </lineage>
</organism>
<dbReference type="Pfam" id="PF03221">
    <property type="entry name" value="HTH_Tnp_Tc5"/>
    <property type="match status" value="1"/>
</dbReference>
<dbReference type="Gene3D" id="1.10.10.60">
    <property type="entry name" value="Homeodomain-like"/>
    <property type="match status" value="1"/>
</dbReference>
<dbReference type="SUPFAM" id="SSF54919">
    <property type="entry name" value="Nucleoside diphosphate kinase, NDK"/>
    <property type="match status" value="1"/>
</dbReference>
<evidence type="ECO:0000313" key="14">
    <source>
        <dbReference type="Proteomes" id="UP000694387"/>
    </source>
</evidence>
<keyword evidence="4 11" id="KW-0547">Nucleotide-binding</keyword>
<dbReference type="InterPro" id="IPR007889">
    <property type="entry name" value="HTH_Psq"/>
</dbReference>
<evidence type="ECO:0000313" key="13">
    <source>
        <dbReference type="Ensembl" id="ENSEASP00005047953.1"/>
    </source>
</evidence>
<dbReference type="Pfam" id="PF00334">
    <property type="entry name" value="NDK"/>
    <property type="match status" value="1"/>
</dbReference>
<dbReference type="PROSITE" id="PS51374">
    <property type="entry name" value="NDPK_LIKE"/>
    <property type="match status" value="1"/>
</dbReference>
<evidence type="ECO:0000256" key="8">
    <source>
        <dbReference type="ARBA" id="ARBA00023242"/>
    </source>
</evidence>
<dbReference type="GO" id="GO:0006241">
    <property type="term" value="P:CTP biosynthetic process"/>
    <property type="evidence" value="ECO:0007669"/>
    <property type="project" value="InterPro"/>
</dbReference>
<dbReference type="Gene3D" id="3.30.70.141">
    <property type="entry name" value="Nucleoside diphosphate kinase-like domain"/>
    <property type="match status" value="1"/>
</dbReference>
<dbReference type="SMART" id="SM00562">
    <property type="entry name" value="NDK"/>
    <property type="match status" value="1"/>
</dbReference>
<reference evidence="13" key="2">
    <citation type="submission" date="2025-08" db="UniProtKB">
        <authorList>
            <consortium name="Ensembl"/>
        </authorList>
    </citation>
    <scope>IDENTIFICATION</scope>
</reference>
<dbReference type="GO" id="GO:0006228">
    <property type="term" value="P:UTP biosynthetic process"/>
    <property type="evidence" value="ECO:0007669"/>
    <property type="project" value="InterPro"/>
</dbReference>
<dbReference type="GeneTree" id="ENSGT00940000162213"/>
<evidence type="ECO:0000256" key="7">
    <source>
        <dbReference type="ARBA" id="ARBA00023125"/>
    </source>
</evidence>
<dbReference type="Ensembl" id="ENSEAST00005054368.1">
    <property type="protein sequence ID" value="ENSEASP00005047953.1"/>
    <property type="gene ID" value="ENSEASG00005016928.2"/>
</dbReference>
<dbReference type="RefSeq" id="XP_070339098.1">
    <property type="nucleotide sequence ID" value="XM_070482997.1"/>
</dbReference>
<dbReference type="EC" id="2.7.4.6" evidence="11"/>
<dbReference type="PROSITE" id="PS00469">
    <property type="entry name" value="NDPK"/>
    <property type="match status" value="1"/>
</dbReference>
<evidence type="ECO:0000259" key="12">
    <source>
        <dbReference type="PROSITE" id="PS51253"/>
    </source>
</evidence>
<reference evidence="13" key="3">
    <citation type="submission" date="2025-09" db="UniProtKB">
        <authorList>
            <consortium name="Ensembl"/>
        </authorList>
    </citation>
    <scope>IDENTIFICATION</scope>
</reference>
<comment type="catalytic activity">
    <reaction evidence="11">
        <text>a 2'-deoxyribonucleoside 5'-diphosphate + ATP = a 2'-deoxyribonucleoside 5'-triphosphate + ADP</text>
        <dbReference type="Rhea" id="RHEA:44640"/>
        <dbReference type="ChEBI" id="CHEBI:30616"/>
        <dbReference type="ChEBI" id="CHEBI:61560"/>
        <dbReference type="ChEBI" id="CHEBI:73316"/>
        <dbReference type="ChEBI" id="CHEBI:456216"/>
        <dbReference type="EC" id="2.7.4.6"/>
    </reaction>
</comment>
<feature type="binding site" evidence="9">
    <location>
        <position position="267"/>
    </location>
    <ligand>
        <name>ATP</name>
        <dbReference type="ChEBI" id="CHEBI:30616"/>
    </ligand>
</feature>
<dbReference type="GO" id="GO:0004550">
    <property type="term" value="F:nucleoside diphosphate kinase activity"/>
    <property type="evidence" value="ECO:0007669"/>
    <property type="project" value="UniProtKB-EC"/>
</dbReference>
<feature type="binding site" evidence="9">
    <location>
        <position position="312"/>
    </location>
    <ligand>
        <name>ATP</name>
        <dbReference type="ChEBI" id="CHEBI:30616"/>
    </ligand>
</feature>
<dbReference type="GO" id="GO:0005524">
    <property type="term" value="F:ATP binding"/>
    <property type="evidence" value="ECO:0007669"/>
    <property type="project" value="UniProtKB-KW"/>
</dbReference>
<feature type="binding site" evidence="9">
    <location>
        <position position="295"/>
    </location>
    <ligand>
        <name>ATP</name>
        <dbReference type="ChEBI" id="CHEBI:30616"/>
    </ligand>
</feature>
<dbReference type="AlphaFoldDB" id="A0A9L0J6F6"/>
<dbReference type="Pfam" id="PF04218">
    <property type="entry name" value="CENP-B_N"/>
    <property type="match status" value="1"/>
</dbReference>
<gene>
    <name evidence="13" type="primary">LOC106826468</name>
</gene>
<dbReference type="InterPro" id="IPR009057">
    <property type="entry name" value="Homeodomain-like_sf"/>
</dbReference>
<sequence length="359" mass="40575">MMAPKRKNSDVGSSNIPKRSRKVLPLSEKVNVLDLIRKEKKSYAEVAKIYGKNESSIREIVKKEKEIRASFAVAPLTAKVTATVRDKCLVKMEKALSLWVEDMNRKCVPLAGNMLRQKALNLYEDFSKGSRETSDTKTFTASKGWLHRFRNRFGLRNIKSTGEAVPAAEEAAATFPAELKKLIKEKGYQPKQVLDCDETGLFCTVQTMAHSERTFIAIKPDGVQRSLVGEIIKRFEQKGFRLVAMKFMRASEDLLKEHYNDLKDRPFFAGLVKYMHSGPVVVMVWEGLNVVKTGRVMLGETNPADSKPGTIRGDFCIQVGRNIIHGSDSVESAEKEIALWFQPEELVDYKSCAQSWIYE</sequence>
<name>A0A9L0J6F6_EQUAS</name>
<keyword evidence="7" id="KW-0238">DNA-binding</keyword>
<dbReference type="GO" id="GO:0006183">
    <property type="term" value="P:GTP biosynthetic process"/>
    <property type="evidence" value="ECO:0007669"/>
    <property type="project" value="InterPro"/>
</dbReference>
<dbReference type="InterPro" id="IPR036850">
    <property type="entry name" value="NDK-like_dom_sf"/>
</dbReference>
<comment type="similarity">
    <text evidence="2 9 10">Belongs to the NDK family.</text>
</comment>
<dbReference type="InterPro" id="IPR006600">
    <property type="entry name" value="HTH_CenpB_DNA-bd_dom"/>
</dbReference>
<dbReference type="PROSITE" id="PS51253">
    <property type="entry name" value="HTH_CENPB"/>
    <property type="match status" value="1"/>
</dbReference>
<keyword evidence="8" id="KW-0539">Nucleus</keyword>
<dbReference type="FunFam" id="3.30.70.141:FF:000039">
    <property type="entry name" value="Nucleoside diphosphate kinase B"/>
    <property type="match status" value="1"/>
</dbReference>
<dbReference type="HAMAP" id="MF_00451">
    <property type="entry name" value="NDP_kinase"/>
    <property type="match status" value="1"/>
</dbReference>
<dbReference type="GO" id="GO:0003677">
    <property type="term" value="F:DNA binding"/>
    <property type="evidence" value="ECO:0007669"/>
    <property type="project" value="UniProtKB-KW"/>
</dbReference>
<reference evidence="13 14" key="1">
    <citation type="journal article" date="2020" name="Nat. Commun.">
        <title>Donkey genomes provide new insights into domestication and selection for coat color.</title>
        <authorList>
            <person name="Wang"/>
            <person name="C."/>
            <person name="Li"/>
            <person name="H."/>
            <person name="Guo"/>
            <person name="Y."/>
            <person name="Huang"/>
            <person name="J."/>
            <person name="Sun"/>
            <person name="Y."/>
            <person name="Min"/>
            <person name="J."/>
            <person name="Wang"/>
            <person name="J."/>
            <person name="Fang"/>
            <person name="X."/>
            <person name="Zhao"/>
            <person name="Z."/>
            <person name="Wang"/>
            <person name="S."/>
            <person name="Zhang"/>
            <person name="Y."/>
            <person name="Liu"/>
            <person name="Q."/>
            <person name="Jiang"/>
            <person name="Q."/>
            <person name="Wang"/>
            <person name="X."/>
            <person name="Guo"/>
            <person name="Y."/>
            <person name="Yang"/>
            <person name="C."/>
            <person name="Wang"/>
            <person name="Y."/>
            <person name="Tian"/>
            <person name="F."/>
            <person name="Zhuang"/>
            <person name="G."/>
            <person name="Fan"/>
            <person name="Y."/>
            <person name="Gao"/>
            <person name="Q."/>
            <person name="Li"/>
            <person name="Y."/>
            <person name="Ju"/>
            <person name="Z."/>
            <person name="Li"/>
            <person name="J."/>
            <person name="Li"/>
            <person name="R."/>
            <person name="Hou"/>
            <person name="M."/>
            <person name="Yang"/>
            <person name="G."/>
            <person name="Liu"/>
            <person name="G."/>
            <person name="Liu"/>
            <person name="W."/>
            <person name="Guo"/>
            <person name="J."/>
            <person name="Pan"/>
            <person name="S."/>
            <person name="Fan"/>
            <person name="G."/>
            <person name="Zhang"/>
            <person name="W."/>
            <person name="Zhang"/>
            <person name="R."/>
            <person name="Yu"/>
            <person name="J."/>
            <person name="Zhang"/>
            <person name="X."/>
            <person name="Yin"/>
            <person name="Q."/>
            <person name="Ji"/>
            <person name="C."/>
            <person name="Jin"/>
            <person name="Y."/>
            <person name="Yue"/>
            <person name="G."/>
            <person name="Liu"/>
            <person name="M."/>
            <person name="Xu"/>
            <person name="J."/>
            <person name="Liu"/>
            <person name="S."/>
            <person name="Jordana"/>
            <person name="J."/>
            <person name="Noce"/>
            <person name="A."/>
            <person name="Amills"/>
            <person name="M."/>
            <person name="Wu"/>
            <person name="D.D."/>
            <person name="Li"/>
            <person name="S."/>
            <person name="Zhou"/>
            <person name="X. and Zhong"/>
            <person name="J."/>
        </authorList>
    </citation>
    <scope>NUCLEOTIDE SEQUENCE [LARGE SCALE GENOMIC DNA]</scope>
</reference>
<feature type="active site" description="Pros-phosphohistidine intermediate" evidence="9">
    <location>
        <position position="325"/>
    </location>
</feature>
<dbReference type="InterPro" id="IPR034907">
    <property type="entry name" value="NDK-like_dom"/>
</dbReference>
<evidence type="ECO:0000256" key="4">
    <source>
        <dbReference type="ARBA" id="ARBA00022741"/>
    </source>
</evidence>
<dbReference type="InterPro" id="IPR001564">
    <property type="entry name" value="Nucleoside_diP_kinase"/>
</dbReference>
<accession>A0A9L0J6F6</accession>
<protein>
    <recommendedName>
        <fullName evidence="11">Nucleoside diphosphate kinase</fullName>
        <ecNumber evidence="11">2.7.4.6</ecNumber>
    </recommendedName>
</protein>
<dbReference type="PRINTS" id="PR01243">
    <property type="entry name" value="NUCDPKINASE"/>
</dbReference>
<evidence type="ECO:0000256" key="9">
    <source>
        <dbReference type="PROSITE-ProRule" id="PRU00706"/>
    </source>
</evidence>
<feature type="binding site" evidence="9">
    <location>
        <position position="322"/>
    </location>
    <ligand>
        <name>ATP</name>
        <dbReference type="ChEBI" id="CHEBI:30616"/>
    </ligand>
</feature>
<dbReference type="CDD" id="cd04413">
    <property type="entry name" value="NDPk_I"/>
    <property type="match status" value="1"/>
</dbReference>